<dbReference type="RefSeq" id="WP_014558017.1">
    <property type="nucleotide sequence ID" value="NZ_DSFH01000067.1"/>
</dbReference>
<dbReference type="AlphaFoldDB" id="A0A7C2ZRW3"/>
<dbReference type="InterPro" id="IPR043472">
    <property type="entry name" value="Macro_dom-like"/>
</dbReference>
<accession>A0A7C2ZRW3</accession>
<dbReference type="CDD" id="cd02907">
    <property type="entry name" value="Macro_Af1521_BAL-like"/>
    <property type="match status" value="1"/>
</dbReference>
<dbReference type="NCBIfam" id="NF001667">
    <property type="entry name" value="PRK00431.2-3"/>
    <property type="match status" value="1"/>
</dbReference>
<dbReference type="Pfam" id="PF01661">
    <property type="entry name" value="Macro"/>
    <property type="match status" value="1"/>
</dbReference>
<feature type="domain" description="Macro" evidence="1">
    <location>
        <begin position="1"/>
        <end position="177"/>
    </location>
</feature>
<name>A0A7C2ZRW3_9CREN</name>
<dbReference type="PROSITE" id="PS51154">
    <property type="entry name" value="MACRO"/>
    <property type="match status" value="1"/>
</dbReference>
<evidence type="ECO:0000259" key="1">
    <source>
        <dbReference type="PROSITE" id="PS51154"/>
    </source>
</evidence>
<reference evidence="3" key="2">
    <citation type="submission" date="2020-10" db="EMBL/GenBank/DDBJ databases">
        <title>Fervidococcus fontis strain 3639Fd - the first crenarchaeon capable of growth on lipids.</title>
        <authorList>
            <person name="Kochetkova T.V."/>
            <person name="Elcheninov A.G."/>
            <person name="Toschakov S.V."/>
            <person name="Kublanov I.V."/>
        </authorList>
    </citation>
    <scope>NUCLEOTIDE SEQUENCE</scope>
    <source>
        <strain evidence="3">3639Fd</strain>
    </source>
</reference>
<dbReference type="SMART" id="SM00506">
    <property type="entry name" value="A1pp"/>
    <property type="match status" value="1"/>
</dbReference>
<comment type="caution">
    <text evidence="2">The sequence shown here is derived from an EMBL/GenBank/DDBJ whole genome shotgun (WGS) entry which is preliminary data.</text>
</comment>
<dbReference type="EMBL" id="DSFH01000067">
    <property type="protein sequence ID" value="HEW64472.1"/>
    <property type="molecule type" value="Genomic_DNA"/>
</dbReference>
<proteinExistence type="predicted"/>
<reference evidence="2" key="1">
    <citation type="journal article" date="2020" name="mSystems">
        <title>Genome- and Community-Level Interaction Insights into Carbon Utilization and Element Cycling Functions of Hydrothermarchaeota in Hydrothermal Sediment.</title>
        <authorList>
            <person name="Zhou Z."/>
            <person name="Liu Y."/>
            <person name="Xu W."/>
            <person name="Pan J."/>
            <person name="Luo Z.H."/>
            <person name="Li M."/>
        </authorList>
    </citation>
    <scope>NUCLEOTIDE SEQUENCE [LARGE SCALE GENOMIC DNA]</scope>
    <source>
        <strain evidence="2">SpSt-1261</strain>
    </source>
</reference>
<dbReference type="OMA" id="AKWVIHT"/>
<dbReference type="Proteomes" id="UP000886076">
    <property type="component" value="Unassembled WGS sequence"/>
</dbReference>
<dbReference type="Proteomes" id="UP000652307">
    <property type="component" value="Unassembled WGS sequence"/>
</dbReference>
<dbReference type="SUPFAM" id="SSF52949">
    <property type="entry name" value="Macro domain-like"/>
    <property type="match status" value="1"/>
</dbReference>
<dbReference type="PANTHER" id="PTHR11106">
    <property type="entry name" value="GANGLIOSIDE INDUCED DIFFERENTIATION ASSOCIATED PROTEIN 2-RELATED"/>
    <property type="match status" value="1"/>
</dbReference>
<dbReference type="PANTHER" id="PTHR11106:SF111">
    <property type="entry name" value="MACRO DOMAIN-CONTAINING PROTEIN"/>
    <property type="match status" value="1"/>
</dbReference>
<dbReference type="EMBL" id="JADEZV010000008">
    <property type="protein sequence ID" value="MBE9391790.1"/>
    <property type="molecule type" value="Genomic_DNA"/>
</dbReference>
<evidence type="ECO:0000313" key="2">
    <source>
        <dbReference type="EMBL" id="HEW64472.1"/>
    </source>
</evidence>
<sequence>MKSFFIKNVEIRLVQGDITELEVDAIANAANSYLEHGGGVALAIVRKGGYIIQKESREFVKKFGPVPTGGVAVTNAGKLKCKYVIHAVGPRFGEENGDKKLASAVASALNKAEELKINSIAFPAISTGIFGYPYERAAEIMSKVFINYRYNSIKLVVMCLYDEEAYRIFEKVFSSIFS</sequence>
<protein>
    <submittedName>
        <fullName evidence="2">ADP-ribose-binding protein</fullName>
    </submittedName>
</protein>
<dbReference type="Gene3D" id="3.40.220.10">
    <property type="entry name" value="Leucine Aminopeptidase, subunit E, domain 1"/>
    <property type="match status" value="1"/>
</dbReference>
<dbReference type="GeneID" id="12449965"/>
<organism evidence="2">
    <name type="scientific">Fervidicoccus fontis</name>
    <dbReference type="NCBI Taxonomy" id="683846"/>
    <lineage>
        <taxon>Archaea</taxon>
        <taxon>Thermoproteota</taxon>
        <taxon>Thermoprotei</taxon>
        <taxon>Fervidicoccales</taxon>
        <taxon>Fervidicoccaceae</taxon>
        <taxon>Fervidicoccus</taxon>
    </lineage>
</organism>
<dbReference type="InterPro" id="IPR002589">
    <property type="entry name" value="Macro_dom"/>
</dbReference>
<evidence type="ECO:0000313" key="3">
    <source>
        <dbReference type="EMBL" id="MBE9391790.1"/>
    </source>
</evidence>
<gene>
    <name evidence="2" type="ORF">ENO39_05420</name>
    <name evidence="3" type="ORF">IOK49_06890</name>
</gene>